<evidence type="ECO:0000256" key="7">
    <source>
        <dbReference type="SAM" id="MobiDB-lite"/>
    </source>
</evidence>
<evidence type="ECO:0000256" key="1">
    <source>
        <dbReference type="ARBA" id="ARBA00004651"/>
    </source>
</evidence>
<dbReference type="RefSeq" id="WP_229834197.1">
    <property type="nucleotide sequence ID" value="NZ_BMPI01000004.1"/>
</dbReference>
<dbReference type="InterPro" id="IPR032816">
    <property type="entry name" value="VTT_dom"/>
</dbReference>
<evidence type="ECO:0000313" key="11">
    <source>
        <dbReference type="Proteomes" id="UP000642070"/>
    </source>
</evidence>
<dbReference type="AlphaFoldDB" id="A0A917T4T0"/>
<feature type="transmembrane region" description="Helical" evidence="8">
    <location>
        <begin position="198"/>
        <end position="219"/>
    </location>
</feature>
<name>A0A917T4T0_9ACTN</name>
<comment type="caution">
    <text evidence="10">The sequence shown here is derived from an EMBL/GenBank/DDBJ whole genome shotgun (WGS) entry which is preliminary data.</text>
</comment>
<feature type="region of interest" description="Disordered" evidence="7">
    <location>
        <begin position="229"/>
        <end position="310"/>
    </location>
</feature>
<feature type="transmembrane region" description="Helical" evidence="8">
    <location>
        <begin position="21"/>
        <end position="47"/>
    </location>
</feature>
<evidence type="ECO:0000256" key="2">
    <source>
        <dbReference type="ARBA" id="ARBA00010792"/>
    </source>
</evidence>
<keyword evidence="11" id="KW-1185">Reference proteome</keyword>
<evidence type="ECO:0000256" key="5">
    <source>
        <dbReference type="ARBA" id="ARBA00022989"/>
    </source>
</evidence>
<feature type="transmembrane region" description="Helical" evidence="8">
    <location>
        <begin position="161"/>
        <end position="183"/>
    </location>
</feature>
<reference evidence="10" key="2">
    <citation type="submission" date="2020-09" db="EMBL/GenBank/DDBJ databases">
        <authorList>
            <person name="Sun Q."/>
            <person name="Ohkuma M."/>
        </authorList>
    </citation>
    <scope>NUCLEOTIDE SEQUENCE</scope>
    <source>
        <strain evidence="10">JCM 19831</strain>
    </source>
</reference>
<evidence type="ECO:0000256" key="3">
    <source>
        <dbReference type="ARBA" id="ARBA00022475"/>
    </source>
</evidence>
<keyword evidence="6 8" id="KW-0472">Membrane</keyword>
<dbReference type="GO" id="GO:0005886">
    <property type="term" value="C:plasma membrane"/>
    <property type="evidence" value="ECO:0007669"/>
    <property type="project" value="UniProtKB-SubCell"/>
</dbReference>
<gene>
    <name evidence="10" type="ORF">GCM10007977_009660</name>
</gene>
<sequence length="310" mass="32775">MEEKTRAFGDLLSLNPLDAKGLLTTFGVIGVWIIMFAETGLLVGFFLPGDSLLFLAGVASSPAATDLLGTRLSLTQLLIGAPICAIAGAQLGHYLGARYGRKMFDRPNSRIFKKEYVEKAEHYFAKFGPAKAVVLARFIPIVRTFLNPVAGVVGMPAKQFFIWNVIGGILWTDGIIFAGWALAKQIRDLIPPEKIDTYLLPAVLLIVLISALPIFIEIIKGWREKRRGGGHSASAAAGAGAAQADAAQAGPQVGPARGTASVPGSHHGATGPADTYGTNGTYGAHDPYGTPGTYGSHDPHGRPGSHRVHD</sequence>
<dbReference type="PANTHER" id="PTHR30353">
    <property type="entry name" value="INNER MEMBRANE PROTEIN DEDA-RELATED"/>
    <property type="match status" value="1"/>
</dbReference>
<keyword evidence="5 8" id="KW-1133">Transmembrane helix</keyword>
<keyword evidence="3" id="KW-1003">Cell membrane</keyword>
<evidence type="ECO:0000259" key="9">
    <source>
        <dbReference type="Pfam" id="PF09335"/>
    </source>
</evidence>
<protein>
    <recommendedName>
        <fullName evidence="9">VTT domain-containing protein</fullName>
    </recommendedName>
</protein>
<dbReference type="Pfam" id="PF09335">
    <property type="entry name" value="VTT_dom"/>
    <property type="match status" value="1"/>
</dbReference>
<accession>A0A917T4T0</accession>
<dbReference type="PANTHER" id="PTHR30353:SF0">
    <property type="entry name" value="TRANSMEMBRANE PROTEIN"/>
    <property type="match status" value="1"/>
</dbReference>
<dbReference type="Proteomes" id="UP000642070">
    <property type="component" value="Unassembled WGS sequence"/>
</dbReference>
<evidence type="ECO:0000256" key="8">
    <source>
        <dbReference type="SAM" id="Phobius"/>
    </source>
</evidence>
<feature type="domain" description="VTT" evidence="9">
    <location>
        <begin position="47"/>
        <end position="180"/>
    </location>
</feature>
<feature type="compositionally biased region" description="Low complexity" evidence="7">
    <location>
        <begin position="232"/>
        <end position="258"/>
    </location>
</feature>
<comment type="subcellular location">
    <subcellularLocation>
        <location evidence="1">Cell membrane</location>
        <topology evidence="1">Multi-pass membrane protein</topology>
    </subcellularLocation>
</comment>
<organism evidence="10 11">
    <name type="scientific">Dactylosporangium sucinum</name>
    <dbReference type="NCBI Taxonomy" id="1424081"/>
    <lineage>
        <taxon>Bacteria</taxon>
        <taxon>Bacillati</taxon>
        <taxon>Actinomycetota</taxon>
        <taxon>Actinomycetes</taxon>
        <taxon>Micromonosporales</taxon>
        <taxon>Micromonosporaceae</taxon>
        <taxon>Dactylosporangium</taxon>
    </lineage>
</organism>
<evidence type="ECO:0000313" key="10">
    <source>
        <dbReference type="EMBL" id="GGM10554.1"/>
    </source>
</evidence>
<dbReference type="InterPro" id="IPR032818">
    <property type="entry name" value="DedA-like"/>
</dbReference>
<keyword evidence="4 8" id="KW-0812">Transmembrane</keyword>
<comment type="similarity">
    <text evidence="2">Belongs to the DedA family.</text>
</comment>
<proteinExistence type="inferred from homology"/>
<evidence type="ECO:0000256" key="4">
    <source>
        <dbReference type="ARBA" id="ARBA00022692"/>
    </source>
</evidence>
<reference evidence="10" key="1">
    <citation type="journal article" date="2014" name="Int. J. Syst. Evol. Microbiol.">
        <title>Complete genome sequence of Corynebacterium casei LMG S-19264T (=DSM 44701T), isolated from a smear-ripened cheese.</title>
        <authorList>
            <consortium name="US DOE Joint Genome Institute (JGI-PGF)"/>
            <person name="Walter F."/>
            <person name="Albersmeier A."/>
            <person name="Kalinowski J."/>
            <person name="Ruckert C."/>
        </authorList>
    </citation>
    <scope>NUCLEOTIDE SEQUENCE</scope>
    <source>
        <strain evidence="10">JCM 19831</strain>
    </source>
</reference>
<dbReference type="EMBL" id="BMPI01000004">
    <property type="protein sequence ID" value="GGM10554.1"/>
    <property type="molecule type" value="Genomic_DNA"/>
</dbReference>
<evidence type="ECO:0000256" key="6">
    <source>
        <dbReference type="ARBA" id="ARBA00023136"/>
    </source>
</evidence>
<feature type="transmembrane region" description="Helical" evidence="8">
    <location>
        <begin position="77"/>
        <end position="96"/>
    </location>
</feature>